<comment type="caution">
    <text evidence="1">The sequence shown here is derived from an EMBL/GenBank/DDBJ whole genome shotgun (WGS) entry which is preliminary data.</text>
</comment>
<name>A0A4R1BJM3_9BACT</name>
<dbReference type="OrthoDB" id="1442937at2"/>
<evidence type="ECO:0000313" key="1">
    <source>
        <dbReference type="EMBL" id="TCJ17489.1"/>
    </source>
</evidence>
<dbReference type="Proteomes" id="UP000295334">
    <property type="component" value="Unassembled WGS sequence"/>
</dbReference>
<sequence>MIAELYIIPESFQHNNTYSAIEIENKIKQLAIDFTYINEHADRNKLYVNYDLIYVVSFYGDFLVSDFFERADELKKIIDRDVVNALLGLLQRANNRNFTSEEVIQDLLPLHDHNTCHGVIAFHRIDGVAEESQLIYGIEGWYKFRRYFLAQYPNQDFISECSIYFPNLYFHPRVNNTVVAILPDFAKSIVKHLGYLNDVFFYYRQRRFENESIKYQTLTSECNLEEPAASKDKNSAKRQLTFTFQNNRGENIDVTCYPHLRLSQSDNLGDSKHYQYRIYFHEGLQEISEHKILIGHIGVHL</sequence>
<dbReference type="EMBL" id="SJZI01000008">
    <property type="protein sequence ID" value="TCJ17489.1"/>
    <property type="molecule type" value="Genomic_DNA"/>
</dbReference>
<dbReference type="RefSeq" id="WP_131447345.1">
    <property type="nucleotide sequence ID" value="NZ_SJZI01000008.1"/>
</dbReference>
<dbReference type="AlphaFoldDB" id="A0A4R1BJM3"/>
<proteinExistence type="predicted"/>
<keyword evidence="2" id="KW-1185">Reference proteome</keyword>
<evidence type="ECO:0000313" key="2">
    <source>
        <dbReference type="Proteomes" id="UP000295334"/>
    </source>
</evidence>
<accession>A0A4R1BJM3</accession>
<reference evidence="1 2" key="1">
    <citation type="submission" date="2019-03" db="EMBL/GenBank/DDBJ databases">
        <authorList>
            <person name="Kim M.K.M."/>
        </authorList>
    </citation>
    <scope>NUCLEOTIDE SEQUENCE [LARGE SCALE GENOMIC DNA]</scope>
    <source>
        <strain evidence="1 2">17J68-12</strain>
    </source>
</reference>
<protein>
    <submittedName>
        <fullName evidence="1">Uncharacterized protein</fullName>
    </submittedName>
</protein>
<organism evidence="1 2">
    <name type="scientific">Flaviaesturariibacter flavus</name>
    <dbReference type="NCBI Taxonomy" id="2502780"/>
    <lineage>
        <taxon>Bacteria</taxon>
        <taxon>Pseudomonadati</taxon>
        <taxon>Bacteroidota</taxon>
        <taxon>Chitinophagia</taxon>
        <taxon>Chitinophagales</taxon>
        <taxon>Chitinophagaceae</taxon>
        <taxon>Flaviaestuariibacter</taxon>
    </lineage>
</organism>
<gene>
    <name evidence="1" type="ORF">EPD60_04675</name>
</gene>